<evidence type="ECO:0000256" key="1">
    <source>
        <dbReference type="ARBA" id="ARBA00022801"/>
    </source>
</evidence>
<keyword evidence="1" id="KW-0378">Hydrolase</keyword>
<organism evidence="3 4">
    <name type="scientific">Trypanosoma theileri</name>
    <dbReference type="NCBI Taxonomy" id="67003"/>
    <lineage>
        <taxon>Eukaryota</taxon>
        <taxon>Discoba</taxon>
        <taxon>Euglenozoa</taxon>
        <taxon>Kinetoplastea</taxon>
        <taxon>Metakinetoplastina</taxon>
        <taxon>Trypanosomatida</taxon>
        <taxon>Trypanosomatidae</taxon>
        <taxon>Trypanosoma</taxon>
    </lineage>
</organism>
<name>A0A1X0PB53_9TRYP</name>
<dbReference type="PANTHER" id="PTHR48153">
    <property type="entry name" value="UFM1-SPECIFIC PROTEASE 2"/>
    <property type="match status" value="1"/>
</dbReference>
<dbReference type="GO" id="GO:0071567">
    <property type="term" value="F:deUFMylase activity"/>
    <property type="evidence" value="ECO:0007669"/>
    <property type="project" value="TreeGrafter"/>
</dbReference>
<dbReference type="STRING" id="67003.A0A1X0PB53"/>
<sequence>MSDENFSTLSLDDELPLIIVRKSGKTIAVVRDDTLQGCFLPFSLSACDVQRVSDQVALQEARATTAFDVVTREWAVKVKLRVALDGVRNHTHWILLQSSKGTTQDNHTETKFFKGTEEGLHEAVAWLKCRKLYGSYEICMASEPVLSELSVTKEIGCLHLPQEDEGVNERVIFGDSVTEIALFIEEFLQSFFQGIRTESTAVFWPSFLMHPVNIRYKINEVRAAEHNALLLPMRPLLHLKQRIKDWATADELRPSPAASVPRLGQAWEKHLVRNAHTHLRSTVPIPGGQTCLVSGMYDYYHYRVDGFKDDGWGCAYRSLQTILSWFQYEGLMDKPMPDIRGIQEILSEKDPEKMNRKDFLGSKDWIGSFEIMIVIQHFIPGIECTVKRMESGSDLDTDPTVQQLLLDHFRQKRACPIMIGGSSYAHTILGIDVNIDTMEARYLIADPHYSSPETVMKTVINKGYVGWKEAGKFFETKSWYNLCIPQLNSYDPR</sequence>
<evidence type="ECO:0000313" key="3">
    <source>
        <dbReference type="EMBL" id="ORC93809.1"/>
    </source>
</evidence>
<dbReference type="Proteomes" id="UP000192257">
    <property type="component" value="Unassembled WGS sequence"/>
</dbReference>
<dbReference type="OrthoDB" id="417506at2759"/>
<dbReference type="InterPro" id="IPR012462">
    <property type="entry name" value="UFSP1/2_DUB_cat"/>
</dbReference>
<evidence type="ECO:0000313" key="4">
    <source>
        <dbReference type="Proteomes" id="UP000192257"/>
    </source>
</evidence>
<dbReference type="AlphaFoldDB" id="A0A1X0PB53"/>
<dbReference type="RefSeq" id="XP_028887875.1">
    <property type="nucleotide sequence ID" value="XM_029021367.1"/>
</dbReference>
<comment type="caution">
    <text evidence="3">The sequence shown here is derived from an EMBL/GenBank/DDBJ whole genome shotgun (WGS) entry which is preliminary data.</text>
</comment>
<dbReference type="Pfam" id="PF07910">
    <property type="entry name" value="Peptidase_C78"/>
    <property type="match status" value="1"/>
</dbReference>
<accession>A0A1X0PB53</accession>
<dbReference type="PANTHER" id="PTHR48153:SF2">
    <property type="entry name" value="UFM1-SPECIFIC PROTEASE 2"/>
    <property type="match status" value="1"/>
</dbReference>
<dbReference type="Gene3D" id="3.90.70.130">
    <property type="match status" value="1"/>
</dbReference>
<keyword evidence="4" id="KW-1185">Reference proteome</keyword>
<dbReference type="EMBL" id="NBCO01000001">
    <property type="protein sequence ID" value="ORC93809.1"/>
    <property type="molecule type" value="Genomic_DNA"/>
</dbReference>
<reference evidence="3 4" key="1">
    <citation type="submission" date="2017-03" db="EMBL/GenBank/DDBJ databases">
        <title>An alternative strategy for trypanosome survival in the mammalian bloodstream revealed through genome and transcriptome analysis of the ubiquitous bovine parasite Trypanosoma (Megatrypanum) theileri.</title>
        <authorList>
            <person name="Kelly S."/>
            <person name="Ivens A."/>
            <person name="Mott A."/>
            <person name="O'Neill E."/>
            <person name="Emms D."/>
            <person name="Macleod O."/>
            <person name="Voorheis P."/>
            <person name="Matthews J."/>
            <person name="Matthews K."/>
            <person name="Carrington M."/>
        </authorList>
    </citation>
    <scope>NUCLEOTIDE SEQUENCE [LARGE SCALE GENOMIC DNA]</scope>
    <source>
        <strain evidence="3">Edinburgh</strain>
    </source>
</reference>
<evidence type="ECO:0000259" key="2">
    <source>
        <dbReference type="Pfam" id="PF07910"/>
    </source>
</evidence>
<protein>
    <recommendedName>
        <fullName evidence="2">UFSP1/2/DUB catalytic domain-containing protein</fullName>
    </recommendedName>
</protein>
<gene>
    <name evidence="3" type="ORF">TM35_000016860</name>
</gene>
<dbReference type="GeneID" id="39981147"/>
<proteinExistence type="predicted"/>
<dbReference type="VEuPathDB" id="TriTrypDB:TM35_000016860"/>
<feature type="domain" description="UFSP1/2/DUB catalytic" evidence="2">
    <location>
        <begin position="290"/>
        <end position="483"/>
    </location>
</feature>